<dbReference type="RefSeq" id="WP_144248263.1">
    <property type="nucleotide sequence ID" value="NZ_VLPK01000002.1"/>
</dbReference>
<proteinExistence type="predicted"/>
<evidence type="ECO:0000313" key="2">
    <source>
        <dbReference type="Proteomes" id="UP000318733"/>
    </source>
</evidence>
<accession>A0A556MK73</accession>
<reference evidence="1 2" key="1">
    <citation type="submission" date="2019-07" db="EMBL/GenBank/DDBJ databases">
        <authorList>
            <person name="Huq M.A."/>
        </authorList>
    </citation>
    <scope>NUCLEOTIDE SEQUENCE [LARGE SCALE GENOMIC DNA]</scope>
    <source>
        <strain evidence="1 2">MAH-19</strain>
    </source>
</reference>
<dbReference type="InterPro" id="IPR032066">
    <property type="entry name" value="GP3_package"/>
</dbReference>
<keyword evidence="2" id="KW-1185">Reference proteome</keyword>
<name>A0A556MK73_9SPHI</name>
<dbReference type="Pfam" id="PF16677">
    <property type="entry name" value="GP3_package"/>
    <property type="match status" value="1"/>
</dbReference>
<dbReference type="AlphaFoldDB" id="A0A556MK73"/>
<comment type="caution">
    <text evidence="1">The sequence shown here is derived from an EMBL/GenBank/DDBJ whole genome shotgun (WGS) entry which is preliminary data.</text>
</comment>
<sequence>MKKLKFSSEKSLLKLIESYFGLMPDDQKIKDEKPEPPTVAGLALFLGFNSKEDFDSYELKGKYAAEVKRARFRVMAYYESRLHYPAPTGAMFALKSMGWYEKTSKKPRQVKSLKVQLIETGPNPASSEKEVEQ</sequence>
<dbReference type="Proteomes" id="UP000318733">
    <property type="component" value="Unassembled WGS sequence"/>
</dbReference>
<organism evidence="1 2">
    <name type="scientific">Mucilaginibacter corticis</name>
    <dbReference type="NCBI Taxonomy" id="2597670"/>
    <lineage>
        <taxon>Bacteria</taxon>
        <taxon>Pseudomonadati</taxon>
        <taxon>Bacteroidota</taxon>
        <taxon>Sphingobacteriia</taxon>
        <taxon>Sphingobacteriales</taxon>
        <taxon>Sphingobacteriaceae</taxon>
        <taxon>Mucilaginibacter</taxon>
    </lineage>
</organism>
<dbReference type="Gene3D" id="1.10.132.80">
    <property type="match status" value="1"/>
</dbReference>
<dbReference type="OrthoDB" id="1263230at2"/>
<dbReference type="EMBL" id="VLPK01000002">
    <property type="protein sequence ID" value="TSJ40225.1"/>
    <property type="molecule type" value="Genomic_DNA"/>
</dbReference>
<protein>
    <submittedName>
        <fullName evidence="1">Uncharacterized protein</fullName>
    </submittedName>
</protein>
<gene>
    <name evidence="1" type="ORF">FO440_10695</name>
</gene>
<evidence type="ECO:0000313" key="1">
    <source>
        <dbReference type="EMBL" id="TSJ40225.1"/>
    </source>
</evidence>